<reference evidence="1" key="1">
    <citation type="journal article" date="2014" name="Front. Microbiol.">
        <title>High frequency of phylogenetically diverse reductive dehalogenase-homologous genes in deep subseafloor sedimentary metagenomes.</title>
        <authorList>
            <person name="Kawai M."/>
            <person name="Futagami T."/>
            <person name="Toyoda A."/>
            <person name="Takaki Y."/>
            <person name="Nishi S."/>
            <person name="Hori S."/>
            <person name="Arai W."/>
            <person name="Tsubouchi T."/>
            <person name="Morono Y."/>
            <person name="Uchiyama I."/>
            <person name="Ito T."/>
            <person name="Fujiyama A."/>
            <person name="Inagaki F."/>
            <person name="Takami H."/>
        </authorList>
    </citation>
    <scope>NUCLEOTIDE SEQUENCE</scope>
    <source>
        <strain evidence="1">Expedition CK06-06</strain>
    </source>
</reference>
<name>X1GMA2_9ZZZZ</name>
<comment type="caution">
    <text evidence="1">The sequence shown here is derived from an EMBL/GenBank/DDBJ whole genome shotgun (WGS) entry which is preliminary data.</text>
</comment>
<gene>
    <name evidence="1" type="ORF">S03H2_21152</name>
</gene>
<proteinExistence type="predicted"/>
<feature type="non-terminal residue" evidence="1">
    <location>
        <position position="1"/>
    </location>
</feature>
<dbReference type="AlphaFoldDB" id="X1GMA2"/>
<dbReference type="EMBL" id="BARU01011229">
    <property type="protein sequence ID" value="GAH42769.1"/>
    <property type="molecule type" value="Genomic_DNA"/>
</dbReference>
<accession>X1GMA2</accession>
<evidence type="ECO:0000313" key="1">
    <source>
        <dbReference type="EMBL" id="GAH42769.1"/>
    </source>
</evidence>
<sequence>IEFKNWLYATGEEYYRNLTEDDVLLKESDCPRCGAKLTMKKYTRKREDSALNMVVVKIVCDKCSYLVDTEVMSLPNK</sequence>
<protein>
    <submittedName>
        <fullName evidence="1">Uncharacterized protein</fullName>
    </submittedName>
</protein>
<organism evidence="1">
    <name type="scientific">marine sediment metagenome</name>
    <dbReference type="NCBI Taxonomy" id="412755"/>
    <lineage>
        <taxon>unclassified sequences</taxon>
        <taxon>metagenomes</taxon>
        <taxon>ecological metagenomes</taxon>
    </lineage>
</organism>